<name>A0A915NMM9_9BILA</name>
<feature type="region of interest" description="Disordered" evidence="1">
    <location>
        <begin position="1"/>
        <end position="46"/>
    </location>
</feature>
<accession>A0A915NMM9</accession>
<evidence type="ECO:0000313" key="2">
    <source>
        <dbReference type="Proteomes" id="UP000887560"/>
    </source>
</evidence>
<proteinExistence type="predicted"/>
<feature type="compositionally biased region" description="Basic and acidic residues" evidence="1">
    <location>
        <begin position="1"/>
        <end position="15"/>
    </location>
</feature>
<protein>
    <submittedName>
        <fullName evidence="3">Uncharacterized protein</fullName>
    </submittedName>
</protein>
<dbReference type="Proteomes" id="UP000887560">
    <property type="component" value="Unplaced"/>
</dbReference>
<keyword evidence="2" id="KW-1185">Reference proteome</keyword>
<dbReference type="AlphaFoldDB" id="A0A915NMM9"/>
<dbReference type="WBParaSite" id="scf7180000419090.g3361">
    <property type="protein sequence ID" value="scf7180000419090.g3361"/>
    <property type="gene ID" value="scf7180000419090.g3361"/>
</dbReference>
<evidence type="ECO:0000256" key="1">
    <source>
        <dbReference type="SAM" id="MobiDB-lite"/>
    </source>
</evidence>
<organism evidence="2 3">
    <name type="scientific">Meloidogyne floridensis</name>
    <dbReference type="NCBI Taxonomy" id="298350"/>
    <lineage>
        <taxon>Eukaryota</taxon>
        <taxon>Metazoa</taxon>
        <taxon>Ecdysozoa</taxon>
        <taxon>Nematoda</taxon>
        <taxon>Chromadorea</taxon>
        <taxon>Rhabditida</taxon>
        <taxon>Tylenchina</taxon>
        <taxon>Tylenchomorpha</taxon>
        <taxon>Tylenchoidea</taxon>
        <taxon>Meloidogynidae</taxon>
        <taxon>Meloidogyninae</taxon>
        <taxon>Meloidogyne</taxon>
    </lineage>
</organism>
<sequence length="46" mass="5163">KNDSEIQEDNSKNIPEEDSIDVLDEPKPTDEKNDDDEKMSGISIDA</sequence>
<evidence type="ECO:0000313" key="3">
    <source>
        <dbReference type="WBParaSite" id="scf7180000419090.g3361"/>
    </source>
</evidence>
<reference evidence="3" key="1">
    <citation type="submission" date="2022-11" db="UniProtKB">
        <authorList>
            <consortium name="WormBaseParasite"/>
        </authorList>
    </citation>
    <scope>IDENTIFICATION</scope>
</reference>